<dbReference type="STRING" id="67003.A0A1X0P2B6"/>
<evidence type="ECO:0000259" key="10">
    <source>
        <dbReference type="PROSITE" id="PS50067"/>
    </source>
</evidence>
<dbReference type="Gene3D" id="3.40.850.10">
    <property type="entry name" value="Kinesin motor domain"/>
    <property type="match status" value="1"/>
</dbReference>
<feature type="coiled-coil region" evidence="8">
    <location>
        <begin position="559"/>
        <end position="614"/>
    </location>
</feature>
<dbReference type="Proteomes" id="UP000192257">
    <property type="component" value="Unassembled WGS sequence"/>
</dbReference>
<dbReference type="PANTHER" id="PTHR47968">
    <property type="entry name" value="CENTROMERE PROTEIN E"/>
    <property type="match status" value="1"/>
</dbReference>
<dbReference type="GeneID" id="39983702"/>
<dbReference type="CDD" id="cd00106">
    <property type="entry name" value="KISc"/>
    <property type="match status" value="1"/>
</dbReference>
<evidence type="ECO:0000256" key="3">
    <source>
        <dbReference type="ARBA" id="ARBA00022840"/>
    </source>
</evidence>
<dbReference type="GO" id="GO:0007018">
    <property type="term" value="P:microtubule-based movement"/>
    <property type="evidence" value="ECO:0007669"/>
    <property type="project" value="InterPro"/>
</dbReference>
<dbReference type="PANTHER" id="PTHR47968:SF36">
    <property type="entry name" value="KINESIN HEAVY CHAIN ISOFORM X1"/>
    <property type="match status" value="1"/>
</dbReference>
<keyword evidence="5 6" id="KW-0505">Motor protein</keyword>
<dbReference type="OrthoDB" id="21525at2759"/>
<sequence>MRKSITGKTAPKNISVFLRVRPPVPREAKCTFNNISYDAEDPRKITVARKSGQKTIEKTFVFNKVFQPKTSQKTVYDEFARGAVDAAFDGQHGVLFVYGQTGSGKTYTMSNEDPENPGVLQQGLQEVWRRIHEDTEHEYTCSVSYVQLYNEILTDLLDAQKGRVRIQLGPEGRGDVVLVAETSGLGIEKQVQTYEETMELFRIGMSRKEMTSTMMNNTSSRSHTIFSFNITRATKVKTVTVSDDVTTNTAPPTIALEGRLVICDLAGSERVSKTQAEGKTLDEATHINGSLLVLGKVVAALTEKNSQHAPFRESKLTRILQYSLLGNGNTSIVVNCSPADDSTEETMGAILFGQRAIQIKQEAKRHEVLDYKALYLQLLAELDSKNDGTLENALSEEREVYEERIRALEDRVKILTAENDLLRQESASLSGGGDGNPDTTNTAWHTMSKQLRNTLTERDEKIRTINDERFKLAILLAEEKRTVFRLAEKLRATMIRYQMESDRWVQRMDELGTELAKVKGTDYIGFQPADAAAESSTSTPVTPQYADPNGMSQTTGHEEVYLQEQLEKAYQRIRSLNQERIDLIVYQSRAEKAIRLLHAEKTALTKKLSQEKEKA</sequence>
<organism evidence="11 12">
    <name type="scientific">Trypanosoma theileri</name>
    <dbReference type="NCBI Taxonomy" id="67003"/>
    <lineage>
        <taxon>Eukaryota</taxon>
        <taxon>Discoba</taxon>
        <taxon>Euglenozoa</taxon>
        <taxon>Kinetoplastea</taxon>
        <taxon>Metakinetoplastina</taxon>
        <taxon>Trypanosomatida</taxon>
        <taxon>Trypanosomatidae</taxon>
        <taxon>Trypanosoma</taxon>
    </lineage>
</organism>
<dbReference type="VEuPathDB" id="TriTrypDB:TM35_000074760"/>
<evidence type="ECO:0000256" key="4">
    <source>
        <dbReference type="ARBA" id="ARBA00023054"/>
    </source>
</evidence>
<dbReference type="RefSeq" id="XP_028885118.1">
    <property type="nucleotide sequence ID" value="XM_029023922.1"/>
</dbReference>
<dbReference type="GO" id="GO:0008017">
    <property type="term" value="F:microtubule binding"/>
    <property type="evidence" value="ECO:0007669"/>
    <property type="project" value="InterPro"/>
</dbReference>
<accession>A0A1X0P2B6</accession>
<keyword evidence="12" id="KW-1185">Reference proteome</keyword>
<keyword evidence="4 8" id="KW-0175">Coiled coil</keyword>
<dbReference type="PROSITE" id="PS00411">
    <property type="entry name" value="KINESIN_MOTOR_1"/>
    <property type="match status" value="1"/>
</dbReference>
<dbReference type="InterPro" id="IPR001752">
    <property type="entry name" value="Kinesin_motor_dom"/>
</dbReference>
<dbReference type="PRINTS" id="PR00380">
    <property type="entry name" value="KINESINHEAVY"/>
</dbReference>
<dbReference type="InterPro" id="IPR019821">
    <property type="entry name" value="Kinesin_motor_CS"/>
</dbReference>
<comment type="caution">
    <text evidence="11">The sequence shown here is derived from an EMBL/GenBank/DDBJ whole genome shotgun (WGS) entry which is preliminary data.</text>
</comment>
<dbReference type="InterPro" id="IPR027640">
    <property type="entry name" value="Kinesin-like_fam"/>
</dbReference>
<proteinExistence type="inferred from homology"/>
<dbReference type="InterPro" id="IPR027417">
    <property type="entry name" value="P-loop_NTPase"/>
</dbReference>
<evidence type="ECO:0000313" key="12">
    <source>
        <dbReference type="Proteomes" id="UP000192257"/>
    </source>
</evidence>
<evidence type="ECO:0000256" key="1">
    <source>
        <dbReference type="ARBA" id="ARBA00022701"/>
    </source>
</evidence>
<dbReference type="AlphaFoldDB" id="A0A1X0P2B6"/>
<dbReference type="Pfam" id="PF00225">
    <property type="entry name" value="Kinesin"/>
    <property type="match status" value="1"/>
</dbReference>
<keyword evidence="1 7" id="KW-0493">Microtubule</keyword>
<evidence type="ECO:0000256" key="2">
    <source>
        <dbReference type="ARBA" id="ARBA00022741"/>
    </source>
</evidence>
<dbReference type="GO" id="GO:0005874">
    <property type="term" value="C:microtubule"/>
    <property type="evidence" value="ECO:0007669"/>
    <property type="project" value="UniProtKB-KW"/>
</dbReference>
<reference evidence="11 12" key="1">
    <citation type="submission" date="2017-03" db="EMBL/GenBank/DDBJ databases">
        <title>An alternative strategy for trypanosome survival in the mammalian bloodstream revealed through genome and transcriptome analysis of the ubiquitous bovine parasite Trypanosoma (Megatrypanum) theileri.</title>
        <authorList>
            <person name="Kelly S."/>
            <person name="Ivens A."/>
            <person name="Mott A."/>
            <person name="O'Neill E."/>
            <person name="Emms D."/>
            <person name="Macleod O."/>
            <person name="Voorheis P."/>
            <person name="Matthews J."/>
            <person name="Matthews K."/>
            <person name="Carrington M."/>
        </authorList>
    </citation>
    <scope>NUCLEOTIDE SEQUENCE [LARGE SCALE GENOMIC DNA]</scope>
    <source>
        <strain evidence="11">Edinburgh</strain>
    </source>
</reference>
<dbReference type="EMBL" id="NBCO01000007">
    <property type="protein sequence ID" value="ORC91052.1"/>
    <property type="molecule type" value="Genomic_DNA"/>
</dbReference>
<evidence type="ECO:0000256" key="6">
    <source>
        <dbReference type="PROSITE-ProRule" id="PRU00283"/>
    </source>
</evidence>
<evidence type="ECO:0000256" key="8">
    <source>
        <dbReference type="SAM" id="Coils"/>
    </source>
</evidence>
<name>A0A1X0P2B6_9TRYP</name>
<dbReference type="SMART" id="SM00129">
    <property type="entry name" value="KISc"/>
    <property type="match status" value="1"/>
</dbReference>
<dbReference type="GO" id="GO:0005524">
    <property type="term" value="F:ATP binding"/>
    <property type="evidence" value="ECO:0007669"/>
    <property type="project" value="UniProtKB-UniRule"/>
</dbReference>
<dbReference type="InterPro" id="IPR036961">
    <property type="entry name" value="Kinesin_motor_dom_sf"/>
</dbReference>
<protein>
    <recommendedName>
        <fullName evidence="7">Kinesin-like protein</fullName>
    </recommendedName>
</protein>
<feature type="domain" description="Kinesin motor" evidence="10">
    <location>
        <begin position="13"/>
        <end position="359"/>
    </location>
</feature>
<gene>
    <name evidence="11" type="ORF">TM35_000074760</name>
</gene>
<dbReference type="PROSITE" id="PS50067">
    <property type="entry name" value="KINESIN_MOTOR_2"/>
    <property type="match status" value="1"/>
</dbReference>
<dbReference type="GO" id="GO:0003777">
    <property type="term" value="F:microtubule motor activity"/>
    <property type="evidence" value="ECO:0007669"/>
    <property type="project" value="InterPro"/>
</dbReference>
<keyword evidence="3 6" id="KW-0067">ATP-binding</keyword>
<evidence type="ECO:0000256" key="5">
    <source>
        <dbReference type="ARBA" id="ARBA00023175"/>
    </source>
</evidence>
<evidence type="ECO:0000256" key="7">
    <source>
        <dbReference type="RuleBase" id="RU000394"/>
    </source>
</evidence>
<feature type="coiled-coil region" evidence="8">
    <location>
        <begin position="391"/>
        <end position="425"/>
    </location>
</feature>
<evidence type="ECO:0000256" key="9">
    <source>
        <dbReference type="SAM" id="MobiDB-lite"/>
    </source>
</evidence>
<comment type="similarity">
    <text evidence="6 7">Belongs to the TRAFAC class myosin-kinesin ATPase superfamily. Kinesin family.</text>
</comment>
<feature type="binding site" evidence="6">
    <location>
        <begin position="99"/>
        <end position="106"/>
    </location>
    <ligand>
        <name>ATP</name>
        <dbReference type="ChEBI" id="CHEBI:30616"/>
    </ligand>
</feature>
<evidence type="ECO:0000313" key="11">
    <source>
        <dbReference type="EMBL" id="ORC91052.1"/>
    </source>
</evidence>
<dbReference type="SUPFAM" id="SSF52540">
    <property type="entry name" value="P-loop containing nucleoside triphosphate hydrolases"/>
    <property type="match status" value="1"/>
</dbReference>
<feature type="region of interest" description="Disordered" evidence="9">
    <location>
        <begin position="529"/>
        <end position="554"/>
    </location>
</feature>
<keyword evidence="2 6" id="KW-0547">Nucleotide-binding</keyword>